<feature type="region of interest" description="Disordered" evidence="1">
    <location>
        <begin position="1"/>
        <end position="28"/>
    </location>
</feature>
<protein>
    <submittedName>
        <fullName evidence="2">Uncharacterized protein</fullName>
    </submittedName>
</protein>
<dbReference type="AlphaFoldDB" id="A0A379Z8X4"/>
<dbReference type="EMBL" id="UGYK01000002">
    <property type="protein sequence ID" value="SUI57461.1"/>
    <property type="molecule type" value="Genomic_DNA"/>
</dbReference>
<proteinExistence type="predicted"/>
<sequence length="99" mass="10732">MVALNSRNTPPNSRIRSRPEKLKSPTLNSGVVRVTIQEITDSRPKRISNASDRPMTRALSRCLGGSLSAKMAMNTRLSMPNTISSTTSVSNPAQIEGVH</sequence>
<accession>A0A379Z8X4</accession>
<name>A0A379Z8X4_SERMA</name>
<reference evidence="2 3" key="1">
    <citation type="submission" date="2018-06" db="EMBL/GenBank/DDBJ databases">
        <authorList>
            <consortium name="Pathogen Informatics"/>
            <person name="Doyle S."/>
        </authorList>
    </citation>
    <scope>NUCLEOTIDE SEQUENCE [LARGE SCALE GENOMIC DNA]</scope>
    <source>
        <strain evidence="2 3">NCTC10211</strain>
    </source>
</reference>
<evidence type="ECO:0000313" key="3">
    <source>
        <dbReference type="Proteomes" id="UP000254765"/>
    </source>
</evidence>
<evidence type="ECO:0000313" key="2">
    <source>
        <dbReference type="EMBL" id="SUI57461.1"/>
    </source>
</evidence>
<feature type="compositionally biased region" description="Polar residues" evidence="1">
    <location>
        <begin position="1"/>
        <end position="14"/>
    </location>
</feature>
<dbReference type="Proteomes" id="UP000254765">
    <property type="component" value="Unassembled WGS sequence"/>
</dbReference>
<gene>
    <name evidence="2" type="ORF">NCTC10211_03465</name>
</gene>
<organism evidence="2 3">
    <name type="scientific">Serratia marcescens</name>
    <dbReference type="NCBI Taxonomy" id="615"/>
    <lineage>
        <taxon>Bacteria</taxon>
        <taxon>Pseudomonadati</taxon>
        <taxon>Pseudomonadota</taxon>
        <taxon>Gammaproteobacteria</taxon>
        <taxon>Enterobacterales</taxon>
        <taxon>Yersiniaceae</taxon>
        <taxon>Serratia</taxon>
    </lineage>
</organism>
<evidence type="ECO:0000256" key="1">
    <source>
        <dbReference type="SAM" id="MobiDB-lite"/>
    </source>
</evidence>